<keyword evidence="4 11" id="KW-0678">Repressor</keyword>
<evidence type="ECO:0000313" key="17">
    <source>
        <dbReference type="Proteomes" id="UP000774617"/>
    </source>
</evidence>
<evidence type="ECO:0000256" key="10">
    <source>
        <dbReference type="ARBA" id="ARBA00032008"/>
    </source>
</evidence>
<evidence type="ECO:0000256" key="9">
    <source>
        <dbReference type="ARBA" id="ARBA00025661"/>
    </source>
</evidence>
<feature type="region of interest" description="Disordered" evidence="12">
    <location>
        <begin position="508"/>
        <end position="559"/>
    </location>
</feature>
<comment type="subcellular location">
    <subcellularLocation>
        <location evidence="1 11">Nucleus</location>
    </subcellularLocation>
</comment>
<feature type="compositionally biased region" description="Polar residues" evidence="12">
    <location>
        <begin position="945"/>
        <end position="956"/>
    </location>
</feature>
<feature type="compositionally biased region" description="Polar residues" evidence="12">
    <location>
        <begin position="1559"/>
        <end position="1569"/>
    </location>
</feature>
<evidence type="ECO:0000256" key="1">
    <source>
        <dbReference type="ARBA" id="ARBA00004123"/>
    </source>
</evidence>
<feature type="region of interest" description="Disordered" evidence="12">
    <location>
        <begin position="1464"/>
        <end position="1513"/>
    </location>
</feature>
<evidence type="ECO:0000259" key="14">
    <source>
        <dbReference type="Pfam" id="PF11597"/>
    </source>
</evidence>
<dbReference type="InterPro" id="IPR051139">
    <property type="entry name" value="Mediator_complx_sub13"/>
</dbReference>
<keyword evidence="8 11" id="KW-0539">Nucleus</keyword>
<accession>A0ABQ8GIC7</accession>
<gene>
    <name evidence="16" type="ORF">B0J12DRAFT_399843</name>
</gene>
<evidence type="ECO:0000256" key="4">
    <source>
        <dbReference type="ARBA" id="ARBA00022491"/>
    </source>
</evidence>
<evidence type="ECO:0000256" key="3">
    <source>
        <dbReference type="ARBA" id="ARBA00019618"/>
    </source>
</evidence>
<feature type="domain" description="Mediator complex subunit Med13 C-terminal" evidence="13">
    <location>
        <begin position="1717"/>
        <end position="1758"/>
    </location>
</feature>
<reference evidence="16 17" key="1">
    <citation type="journal article" date="2021" name="Nat. Commun.">
        <title>Genetic determinants of endophytism in the Arabidopsis root mycobiome.</title>
        <authorList>
            <person name="Mesny F."/>
            <person name="Miyauchi S."/>
            <person name="Thiergart T."/>
            <person name="Pickel B."/>
            <person name="Atanasova L."/>
            <person name="Karlsson M."/>
            <person name="Huettel B."/>
            <person name="Barry K.W."/>
            <person name="Haridas S."/>
            <person name="Chen C."/>
            <person name="Bauer D."/>
            <person name="Andreopoulos W."/>
            <person name="Pangilinan J."/>
            <person name="LaButti K."/>
            <person name="Riley R."/>
            <person name="Lipzen A."/>
            <person name="Clum A."/>
            <person name="Drula E."/>
            <person name="Henrissat B."/>
            <person name="Kohler A."/>
            <person name="Grigoriev I.V."/>
            <person name="Martin F.M."/>
            <person name="Hacquard S."/>
        </authorList>
    </citation>
    <scope>NUCLEOTIDE SEQUENCE [LARGE SCALE GENOMIC DNA]</scope>
    <source>
        <strain evidence="16 17">MPI-SDFR-AT-0080</strain>
    </source>
</reference>
<evidence type="ECO:0000256" key="2">
    <source>
        <dbReference type="ARBA" id="ARBA00009354"/>
    </source>
</evidence>
<comment type="caution">
    <text evidence="16">The sequence shown here is derived from an EMBL/GenBank/DDBJ whole genome shotgun (WGS) entry which is preliminary data.</text>
</comment>
<feature type="region of interest" description="Disordered" evidence="12">
    <location>
        <begin position="1559"/>
        <end position="1578"/>
    </location>
</feature>
<name>A0ABQ8GIC7_9PEZI</name>
<evidence type="ECO:0000256" key="8">
    <source>
        <dbReference type="ARBA" id="ARBA00023242"/>
    </source>
</evidence>
<protein>
    <recommendedName>
        <fullName evidence="3 11">Mediator of RNA polymerase II transcription subunit 13</fullName>
    </recommendedName>
    <alternativeName>
        <fullName evidence="10 11">Mediator complex subunit 13</fullName>
    </alternativeName>
</protein>
<evidence type="ECO:0000256" key="7">
    <source>
        <dbReference type="ARBA" id="ARBA00023163"/>
    </source>
</evidence>
<feature type="domain" description="Mediator complex subunit Med13 N-terminal" evidence="14">
    <location>
        <begin position="1"/>
        <end position="372"/>
    </location>
</feature>
<proteinExistence type="inferred from homology"/>
<organism evidence="16 17">
    <name type="scientific">Macrophomina phaseolina</name>
    <dbReference type="NCBI Taxonomy" id="35725"/>
    <lineage>
        <taxon>Eukaryota</taxon>
        <taxon>Fungi</taxon>
        <taxon>Dikarya</taxon>
        <taxon>Ascomycota</taxon>
        <taxon>Pezizomycotina</taxon>
        <taxon>Dothideomycetes</taxon>
        <taxon>Dothideomycetes incertae sedis</taxon>
        <taxon>Botryosphaeriales</taxon>
        <taxon>Botryosphaeriaceae</taxon>
        <taxon>Macrophomina</taxon>
    </lineage>
</organism>
<keyword evidence="5 11" id="KW-0805">Transcription regulation</keyword>
<feature type="compositionally biased region" description="Polar residues" evidence="12">
    <location>
        <begin position="443"/>
        <end position="452"/>
    </location>
</feature>
<feature type="region of interest" description="Disordered" evidence="12">
    <location>
        <begin position="435"/>
        <end position="458"/>
    </location>
</feature>
<evidence type="ECO:0000256" key="12">
    <source>
        <dbReference type="SAM" id="MobiDB-lite"/>
    </source>
</evidence>
<evidence type="ECO:0000256" key="6">
    <source>
        <dbReference type="ARBA" id="ARBA00023159"/>
    </source>
</evidence>
<dbReference type="PANTHER" id="PTHR48249">
    <property type="entry name" value="MEDIATOR OF RNA POLYMERASE II TRANSCRIPTION SUBUNIT 13"/>
    <property type="match status" value="1"/>
</dbReference>
<comment type="function">
    <text evidence="9 11">Component of the SRB8-11 complex. The SRB8-11 complex is a regulatory module of the Mediator complex which is itself involved in regulation of basal and activated RNA polymerase II-dependent transcription. The SRB8-11 complex may be involved in the transcriptional repression of a subset of genes regulated by Mediator. It may inhibit the association of the Mediator complex with RNA polymerase II to form the holoenzyme complex.</text>
</comment>
<sequence length="1769" mass="189270">MDSIKNSSTSVSAVGGYGVISYRTFSATSSLDATTAKAAELDGLSCVEARLREAKRLVYLDRQKTVLWLFEPGTSPPALDHGSLQSQQLNGLQLSSQSEGDIKAADLARLAGRHHSLSAAQAGGQYGSTASNARALQAANIRAFQSNQQGSGVSAANSDATRQHDPLSVYESFMSAVVGSISYNLSRFHHMIPLNYRTFVSYPRPTTAENPDDDDDDFTILGGMDCLITTLDAHLSTSGTMVISTSVSNSTEIHQLERILTVYDAHEDFLGELVRISPCGIIARYVGHETSAVGSERDGLGSTKRARAIQQWKADTLRWLRMKGLVLPDMDEEGKWVRIQLQPPQHATKDTNDPSATLCRECLWPAALCFFYGPIREDGDLSTADVPGHLRSHDDQDPGVMWWQGPSKQGFTDPLWQAYNWFLGKPEREKAIEARKKARQAQEENVQPTQEPTMAYPSSPLYSRGSAYGDLQVVSGVYPTPPDAVLPPNAGGHAAMDGLLMSQPNQEFISQTGNTGTGADGSATAEHPAPPGTTPGEHLDPSRAMNTPADGQDAEADNNDDLFEDMDEEMFGGNDVTEADFNFFDDGEGDFADLMDVSQPATFEEQQQDTSPAEAKFEDASPVVQVSGQVHAEEEPVTYKSEITATPAVPSADIEMSEPKDETKPGDIFQDPEIQVDEPKGEAEEEVQITREPSPPLGPARIHEKLFPSVHAREADAREADTGAKDFAKTKAEGGAIFNTVDFNQMMQLTDSKYAAGGQFHFPEKANGDTMTAMNYRSANLSIRAPPGQISRPTSSAQSLTLESTSKFIRSIVVPKHTSDDSTMDGLSEDSDSYSDISASSGSFNEETASVAHQKDSGLLAPVHKKWGSSNAGTPMVGTPGTLQLDSGAQDTMIGESDGIMSELPALSSLEPGPSDWPLDRLPPPMVKVRRRPGADTRSRRGSFSLASAASTPSSDGRSEAFTEAPALNLKEVINITQMLADQVIHSTLDLMPEDDVPSLLCSERQTGGCRKLAPIQKIQNAVRDLFQQVSECDMLKYASIQDVIPEPAAANKTQHKSVQRRNNNADPQGSMFFTIPTPHVRLRRGEDTWDVLPPALSFWEPLGLSPTNGPKNIMAYCVYPSSDQLKKPVTSFIDSISMAYESCKFGSHVRGPDIEQIATNGRVSAFVNSGEGDHWRPTAQNCLQAVRDTCSSLGRHLSRIDFKKHAKAEDSSTVDALVVYLVNPFSDPHNLWQLCSAFWALFQAYLPSVPSNRAVDDSKPELVLQLVPVKYIASFEAPVVLEPSLLTRFAREIYDRCPPREPSHDHTALSIYSAPSIQLEESLPKSIPFRVTSEPPSDLLHENSYIHVGYAISVDGTWLTAAWTDNPGKHQATVSYCLNNRSFLEVAREIYQTSLEIMSARRVTWRLCIARAGVMEREEQDAWQALVTSPCPLVIGTALVSIEPNPSFCMTSNLPALSASQTLSSGNAGVSTPGGNTPQPGVSPDAHGFTPAATPSDGNTSAPAVDPANDPDARLIDVTDESWGVILQHRLHNSNSTTEFRPALASGYLIKRGADSNTDALASSTGKSDNPDTPRGPVAVGVNLLWIGSTPGGHTPQRAAAAAAAAQAQAAAAAHAAAQAHAHTHQSATPTPTPSAHNPNISIPLQHLEAAAAAAGGASGNGNVASSAGATGGMGSNINSPLPSPAGGAMGQGIGAAAAASTGGGGGGPFAANQARTTYDTVLKEFLVMYRGLGLLARLKGMRGTRGGAVPWHVAAAMRGVKALERCV</sequence>
<feature type="domain" description="Mediator complex subunit Med13 C-terminal" evidence="13">
    <location>
        <begin position="1315"/>
        <end position="1592"/>
    </location>
</feature>
<feature type="region of interest" description="Disordered" evidence="12">
    <location>
        <begin position="817"/>
        <end position="857"/>
    </location>
</feature>
<evidence type="ECO:0000259" key="13">
    <source>
        <dbReference type="Pfam" id="PF06333"/>
    </source>
</evidence>
<feature type="compositionally biased region" description="Polar residues" evidence="12">
    <location>
        <begin position="1464"/>
        <end position="1481"/>
    </location>
</feature>
<dbReference type="Pfam" id="PF06333">
    <property type="entry name" value="Med13_C"/>
    <property type="match status" value="2"/>
</dbReference>
<dbReference type="Pfam" id="PF11597">
    <property type="entry name" value="Med13_N"/>
    <property type="match status" value="1"/>
</dbReference>
<dbReference type="PANTHER" id="PTHR48249:SF3">
    <property type="entry name" value="MEDIATOR OF RNA POLYMERASE II TRANSCRIPTION SUBUNIT 13"/>
    <property type="match status" value="1"/>
</dbReference>
<keyword evidence="17" id="KW-1185">Reference proteome</keyword>
<dbReference type="EMBL" id="JAGTJR010000007">
    <property type="protein sequence ID" value="KAH7056996.1"/>
    <property type="molecule type" value="Genomic_DNA"/>
</dbReference>
<comment type="similarity">
    <text evidence="2 11">Belongs to the Mediator complex subunit 13 family.</text>
</comment>
<feature type="compositionally biased region" description="Low complexity" evidence="12">
    <location>
        <begin position="1615"/>
        <end position="1637"/>
    </location>
</feature>
<evidence type="ECO:0000313" key="16">
    <source>
        <dbReference type="EMBL" id="KAH7056996.1"/>
    </source>
</evidence>
<feature type="region of interest" description="Disordered" evidence="12">
    <location>
        <begin position="911"/>
        <end position="960"/>
    </location>
</feature>
<dbReference type="InterPro" id="IPR021643">
    <property type="entry name" value="Mediator_Med13_N"/>
</dbReference>
<evidence type="ECO:0000256" key="5">
    <source>
        <dbReference type="ARBA" id="ARBA00023015"/>
    </source>
</evidence>
<feature type="compositionally biased region" description="Low complexity" evidence="12">
    <location>
        <begin position="834"/>
        <end position="843"/>
    </location>
</feature>
<keyword evidence="6 11" id="KW-0010">Activator</keyword>
<dbReference type="InterPro" id="IPR009401">
    <property type="entry name" value="Med13_C"/>
</dbReference>
<evidence type="ECO:0000256" key="11">
    <source>
        <dbReference type="RuleBase" id="RU364134"/>
    </source>
</evidence>
<dbReference type="Proteomes" id="UP000774617">
    <property type="component" value="Unassembled WGS sequence"/>
</dbReference>
<evidence type="ECO:0000259" key="15">
    <source>
        <dbReference type="Pfam" id="PF18296"/>
    </source>
</evidence>
<dbReference type="InterPro" id="IPR041285">
    <property type="entry name" value="MID_MedPIWI"/>
</dbReference>
<keyword evidence="7 11" id="KW-0804">Transcription</keyword>
<feature type="region of interest" description="Disordered" evidence="12">
    <location>
        <begin position="1050"/>
        <end position="1073"/>
    </location>
</feature>
<comment type="subunit">
    <text evidence="11">Component of the SRB8-11 complex, which itself associates with the Mediator complex.</text>
</comment>
<dbReference type="Pfam" id="PF18296">
    <property type="entry name" value="MID_MedPIWI"/>
    <property type="match status" value="1"/>
</dbReference>
<feature type="region of interest" description="Disordered" evidence="12">
    <location>
        <begin position="678"/>
        <end position="701"/>
    </location>
</feature>
<feature type="region of interest" description="Disordered" evidence="12">
    <location>
        <begin position="1615"/>
        <end position="1642"/>
    </location>
</feature>
<feature type="domain" description="MID" evidence="15">
    <location>
        <begin position="1112"/>
        <end position="1300"/>
    </location>
</feature>